<dbReference type="OrthoDB" id="882474at2"/>
<feature type="compositionally biased region" description="Basic and acidic residues" evidence="1">
    <location>
        <begin position="24"/>
        <end position="34"/>
    </location>
</feature>
<comment type="caution">
    <text evidence="2">The sequence shown here is derived from an EMBL/GenBank/DDBJ whole genome shotgun (WGS) entry which is preliminary data.</text>
</comment>
<dbReference type="RefSeq" id="WP_086596330.1">
    <property type="nucleotide sequence ID" value="NZ_MTSE01000017.1"/>
</dbReference>
<feature type="compositionally biased region" description="Polar residues" evidence="1">
    <location>
        <begin position="133"/>
        <end position="155"/>
    </location>
</feature>
<name>A0A243W820_9BACT</name>
<organism evidence="2 3">
    <name type="scientific">Hymenobacter crusticola</name>
    <dbReference type="NCBI Taxonomy" id="1770526"/>
    <lineage>
        <taxon>Bacteria</taxon>
        <taxon>Pseudomonadati</taxon>
        <taxon>Bacteroidota</taxon>
        <taxon>Cytophagia</taxon>
        <taxon>Cytophagales</taxon>
        <taxon>Hymenobacteraceae</taxon>
        <taxon>Hymenobacter</taxon>
    </lineage>
</organism>
<evidence type="ECO:0000256" key="1">
    <source>
        <dbReference type="SAM" id="MobiDB-lite"/>
    </source>
</evidence>
<feature type="compositionally biased region" description="Basic and acidic residues" evidence="1">
    <location>
        <begin position="106"/>
        <end position="127"/>
    </location>
</feature>
<dbReference type="AlphaFoldDB" id="A0A243W820"/>
<protein>
    <submittedName>
        <fullName evidence="2">Uncharacterized protein</fullName>
    </submittedName>
</protein>
<proteinExistence type="predicted"/>
<gene>
    <name evidence="2" type="ORF">BXP70_22310</name>
</gene>
<feature type="compositionally biased region" description="Polar residues" evidence="1">
    <location>
        <begin position="90"/>
        <end position="104"/>
    </location>
</feature>
<dbReference type="Proteomes" id="UP000194873">
    <property type="component" value="Unassembled WGS sequence"/>
</dbReference>
<sequence length="155" mass="16518">MKTPENSSRSDDNFDFSNAADNLKIGRDLGKQDNDAGEGQNPHIAGEDAVPNTASQTPQYGTFGVAPATTEVQDSAGNNPGGTAAPSTPEPSQRGNVAQNQNNADVLDHVDDSYESQRESYRRDDPRYGGGTSNWPTNEPANHTTDGPDQNNDNL</sequence>
<keyword evidence="3" id="KW-1185">Reference proteome</keyword>
<evidence type="ECO:0000313" key="2">
    <source>
        <dbReference type="EMBL" id="OUJ71217.1"/>
    </source>
</evidence>
<feature type="region of interest" description="Disordered" evidence="1">
    <location>
        <begin position="1"/>
        <end position="155"/>
    </location>
</feature>
<reference evidence="2 3" key="1">
    <citation type="submission" date="2017-01" db="EMBL/GenBank/DDBJ databases">
        <title>A new Hymenobacter.</title>
        <authorList>
            <person name="Liang Y."/>
            <person name="Feng F."/>
        </authorList>
    </citation>
    <scope>NUCLEOTIDE SEQUENCE [LARGE SCALE GENOMIC DNA]</scope>
    <source>
        <strain evidence="2">MIMBbqt21</strain>
    </source>
</reference>
<evidence type="ECO:0000313" key="3">
    <source>
        <dbReference type="Proteomes" id="UP000194873"/>
    </source>
</evidence>
<accession>A0A243W820</accession>
<dbReference type="EMBL" id="MTSE01000017">
    <property type="protein sequence ID" value="OUJ71217.1"/>
    <property type="molecule type" value="Genomic_DNA"/>
</dbReference>